<dbReference type="OrthoDB" id="6276417at2759"/>
<dbReference type="AlphaFoldDB" id="A0A068Y252"/>
<proteinExistence type="predicted"/>
<evidence type="ECO:0000256" key="2">
    <source>
        <dbReference type="SAM" id="Phobius"/>
    </source>
</evidence>
<reference evidence="5" key="1">
    <citation type="journal article" date="2013" name="Nature">
        <title>The genomes of four tapeworm species reveal adaptations to parasitism.</title>
        <authorList>
            <person name="Tsai I.J."/>
            <person name="Zarowiecki M."/>
            <person name="Holroyd N."/>
            <person name="Garciarrubio A."/>
            <person name="Sanchez-Flores A."/>
            <person name="Brooks K.L."/>
            <person name="Tracey A."/>
            <person name="Bobes R.J."/>
            <person name="Fragoso G."/>
            <person name="Sciutto E."/>
            <person name="Aslett M."/>
            <person name="Beasley H."/>
            <person name="Bennett H.M."/>
            <person name="Cai J."/>
            <person name="Camicia F."/>
            <person name="Clark R."/>
            <person name="Cucher M."/>
            <person name="De Silva N."/>
            <person name="Day T.A."/>
            <person name="Deplazes P."/>
            <person name="Estrada K."/>
            <person name="Fernandez C."/>
            <person name="Holland P.W."/>
            <person name="Hou J."/>
            <person name="Hu S."/>
            <person name="Huckvale T."/>
            <person name="Hung S.S."/>
            <person name="Kamenetzky L."/>
            <person name="Keane J.A."/>
            <person name="Kiss F."/>
            <person name="Koziol U."/>
            <person name="Lambert O."/>
            <person name="Liu K."/>
            <person name="Luo X."/>
            <person name="Luo Y."/>
            <person name="Macchiaroli N."/>
            <person name="Nichol S."/>
            <person name="Paps J."/>
            <person name="Parkinson J."/>
            <person name="Pouchkina-Stantcheva N."/>
            <person name="Riddiford N."/>
            <person name="Rosenzvit M."/>
            <person name="Salinas G."/>
            <person name="Wasmuth J.D."/>
            <person name="Zamanian M."/>
            <person name="Zheng Y."/>
            <person name="Cai X."/>
            <person name="Soberon X."/>
            <person name="Olson P.D."/>
            <person name="Laclette J.P."/>
            <person name="Brehm K."/>
            <person name="Berriman M."/>
            <person name="Garciarrubio A."/>
            <person name="Bobes R.J."/>
            <person name="Fragoso G."/>
            <person name="Sanchez-Flores A."/>
            <person name="Estrada K."/>
            <person name="Cevallos M.A."/>
            <person name="Morett E."/>
            <person name="Gonzalez V."/>
            <person name="Portillo T."/>
            <person name="Ochoa-Leyva A."/>
            <person name="Jose M.V."/>
            <person name="Sciutto E."/>
            <person name="Landa A."/>
            <person name="Jimenez L."/>
            <person name="Valdes V."/>
            <person name="Carrero J.C."/>
            <person name="Larralde C."/>
            <person name="Morales-Montor J."/>
            <person name="Limon-Lason J."/>
            <person name="Soberon X."/>
            <person name="Laclette J.P."/>
        </authorList>
    </citation>
    <scope>NUCLEOTIDE SEQUENCE [LARGE SCALE GENOMIC DNA]</scope>
</reference>
<dbReference type="OMA" id="TWNITEA"/>
<evidence type="ECO:0000313" key="5">
    <source>
        <dbReference type="EMBL" id="CUT98961.1"/>
    </source>
</evidence>
<keyword evidence="2" id="KW-1133">Transmembrane helix</keyword>
<dbReference type="EMBL" id="LN902845">
    <property type="protein sequence ID" value="CUT98961.1"/>
    <property type="molecule type" value="Genomic_DNA"/>
</dbReference>
<dbReference type="InterPro" id="IPR003609">
    <property type="entry name" value="Pan_app"/>
</dbReference>
<organism evidence="5 6">
    <name type="scientific">Echinococcus multilocularis</name>
    <name type="common">Fox tapeworm</name>
    <dbReference type="NCBI Taxonomy" id="6211"/>
    <lineage>
        <taxon>Eukaryota</taxon>
        <taxon>Metazoa</taxon>
        <taxon>Spiralia</taxon>
        <taxon>Lophotrochozoa</taxon>
        <taxon>Platyhelminthes</taxon>
        <taxon>Cestoda</taxon>
        <taxon>Eucestoda</taxon>
        <taxon>Cyclophyllidea</taxon>
        <taxon>Taeniidae</taxon>
        <taxon>Echinococcus</taxon>
    </lineage>
</organism>
<dbReference type="Proteomes" id="UP000017246">
    <property type="component" value="Unassembled WGS sequence"/>
</dbReference>
<feature type="signal peptide" evidence="3">
    <location>
        <begin position="1"/>
        <end position="18"/>
    </location>
</feature>
<sequence length="646" mass="70507">MALLGFFALALFTGSINSSKVQLLSLKNARAYANSVAEDSLPTYAIDQEESVNLPTCFRSKMGHFDPDGFSWLVIDLGVVTQNITEIYLVHSSNTADVSDLEVFVTTYMHSVTHYGGGVKVTAGLPWDAYSLCNAATSDLHSANSATVHCATPLLGRWLLLRRQQQPLQLCLIAIYVRKSENRCFKPVDPTLNFYARANEFRLERHISLEQCRESCAGTPSCQGLAFSKRSQRHSTGLCRLFRESTTTDVNDDVENTFQLIKCEEDCQLEQNECNLGSVFPLTRMNEKDEGNEGKSPSGVSVWRIEEPKDLTNAIQLQKTLFAIRLNGRIVCEAESCGDVQVVLVNREGEESICSSIDTDLVAVLDSYTIQCHSGVITSDAVAVKLVPSAEVSAVPRLQITDGYARFILTNNKESRSLSVLPSPSKEFFDFPAVESGFPKTENPNGQPKVFGLSTESSDINRKSMNSPSDFSWSTIVEGESFVPFDSTELSDDIFPNLSAFTKSEGVPKLTDLTISVSGNGDTFLQSVEPSVNPASDPQSDPIKSSNATSIQSRNSLKSEIRLQKADHAFVSLNPLQNDAEVLPQEVKYESETAKTNRTALSEANLLNAGSGSLSIANLVISIVIISVVVVVAIAGAVWFVCVRGK</sequence>
<reference evidence="5" key="2">
    <citation type="submission" date="2015-11" db="EMBL/GenBank/DDBJ databases">
        <authorList>
            <person name="Zhang Y."/>
            <person name="Guo Z."/>
        </authorList>
    </citation>
    <scope>NUCLEOTIDE SEQUENCE</scope>
</reference>
<feature type="transmembrane region" description="Helical" evidence="2">
    <location>
        <begin position="619"/>
        <end position="642"/>
    </location>
</feature>
<name>A0A068Y252_ECHMU</name>
<feature type="region of interest" description="Disordered" evidence="1">
    <location>
        <begin position="525"/>
        <end position="555"/>
    </location>
</feature>
<feature type="chain" id="PRO_5009741454" evidence="3">
    <location>
        <begin position="19"/>
        <end position="646"/>
    </location>
</feature>
<evidence type="ECO:0000259" key="4">
    <source>
        <dbReference type="PROSITE" id="PS50948"/>
    </source>
</evidence>
<dbReference type="PROSITE" id="PS50948">
    <property type="entry name" value="PAN"/>
    <property type="match status" value="1"/>
</dbReference>
<keyword evidence="2" id="KW-0812">Transmembrane</keyword>
<evidence type="ECO:0000313" key="6">
    <source>
        <dbReference type="Proteomes" id="UP000017246"/>
    </source>
</evidence>
<keyword evidence="6" id="KW-1185">Reference proteome</keyword>
<accession>A0A068Y252</accession>
<feature type="domain" description="Apple" evidence="4">
    <location>
        <begin position="184"/>
        <end position="263"/>
    </location>
</feature>
<protein>
    <submittedName>
        <fullName evidence="5">Apple</fullName>
    </submittedName>
</protein>
<evidence type="ECO:0000256" key="3">
    <source>
        <dbReference type="SAM" id="SignalP"/>
    </source>
</evidence>
<keyword evidence="3" id="KW-0732">Signal</keyword>
<evidence type="ECO:0000256" key="1">
    <source>
        <dbReference type="SAM" id="MobiDB-lite"/>
    </source>
</evidence>
<keyword evidence="2" id="KW-0472">Membrane</keyword>
<dbReference type="Gene3D" id="2.60.120.260">
    <property type="entry name" value="Galactose-binding domain-like"/>
    <property type="match status" value="1"/>
</dbReference>